<dbReference type="InterPro" id="IPR054465">
    <property type="entry name" value="Integrase_p58-like_C"/>
</dbReference>
<proteinExistence type="predicted"/>
<keyword evidence="3" id="KW-1185">Reference proteome</keyword>
<dbReference type="InterPro" id="IPR050951">
    <property type="entry name" value="Retrovirus_Pol_polyprotein"/>
</dbReference>
<organism evidence="2 3">
    <name type="scientific">Synaphobranchus kaupii</name>
    <name type="common">Kaup's arrowtooth eel</name>
    <dbReference type="NCBI Taxonomy" id="118154"/>
    <lineage>
        <taxon>Eukaryota</taxon>
        <taxon>Metazoa</taxon>
        <taxon>Chordata</taxon>
        <taxon>Craniata</taxon>
        <taxon>Vertebrata</taxon>
        <taxon>Euteleostomi</taxon>
        <taxon>Actinopterygii</taxon>
        <taxon>Neopterygii</taxon>
        <taxon>Teleostei</taxon>
        <taxon>Anguilliformes</taxon>
        <taxon>Synaphobranchidae</taxon>
        <taxon>Synaphobranchus</taxon>
    </lineage>
</organism>
<evidence type="ECO:0000313" key="3">
    <source>
        <dbReference type="Proteomes" id="UP001152622"/>
    </source>
</evidence>
<accession>A0A9Q1FXH7</accession>
<feature type="domain" description="Integrase catalytic" evidence="1">
    <location>
        <begin position="1"/>
        <end position="175"/>
    </location>
</feature>
<dbReference type="Proteomes" id="UP001152622">
    <property type="component" value="Chromosome 3"/>
</dbReference>
<dbReference type="SUPFAM" id="SSF53098">
    <property type="entry name" value="Ribonuclease H-like"/>
    <property type="match status" value="2"/>
</dbReference>
<sequence length="626" mass="70135">MKRVAVDIMGPFPVTEGGNRYVLVAMDYFLKWPEAYVIPSQEAAVVAECLVSCMFACFSVPEELHSDQGRKFESQAFAGVCRLLNIKKTRTTPLQPQSDGLVERFNRTLATQLALLTSRYQQDWDVQLPLMLLTCCSAMQESAGCTLAVMLGRQVQTAAHLVFGRPPEDGLHTTPGPKYVHQLQDRLDHAHQLAREHFSKRQLTDAKLRHGLYQSGDEVWLINPWRWRGQLPKLDSDWKGPCTIIKRLSDLVYRVRLQTHWRNVVLHVDRLGPYQMLQSGSDQSLLASSGQSPALSISGDRRLELAKKGSVQSTSTTVLQWGTYEESGGGHHGAVSCHRGRESLCVSRHGLLPEVAGSIRDSLQEAAVVAECLVSCMFACFSVPEELHSDQGRKFESQAFAGVCRLLNIKKTRTTPLQPQSDGLVERFNRTLATQLALLTSRYQQDWDVQLPLMLLTCCSAMQESAGCTLAVMLGRQVQTAAHLVFGRPPEDGLHTTPGPKYVHQLQDRLDHAHQLAREHFSKRQLTDAKLRHGLYQSGDEVWLINPWRWRGQLPKLDSDWKGPCTIIKRLSDLVYRVRLQTHWRNVVLHVDRLGPYQMLQSGSDQSLLASSGQSPALSISGDSGI</sequence>
<dbReference type="PANTHER" id="PTHR37984">
    <property type="entry name" value="PROTEIN CBG26694"/>
    <property type="match status" value="1"/>
</dbReference>
<dbReference type="Pfam" id="PF00665">
    <property type="entry name" value="rve"/>
    <property type="match status" value="1"/>
</dbReference>
<comment type="caution">
    <text evidence="2">The sequence shown here is derived from an EMBL/GenBank/DDBJ whole genome shotgun (WGS) entry which is preliminary data.</text>
</comment>
<protein>
    <recommendedName>
        <fullName evidence="1">Integrase catalytic domain-containing protein</fullName>
    </recommendedName>
</protein>
<dbReference type="PANTHER" id="PTHR37984:SF15">
    <property type="entry name" value="INTEGRASE CATALYTIC DOMAIN-CONTAINING PROTEIN"/>
    <property type="match status" value="1"/>
</dbReference>
<dbReference type="InterPro" id="IPR036397">
    <property type="entry name" value="RNaseH_sf"/>
</dbReference>
<dbReference type="OrthoDB" id="8892477at2759"/>
<gene>
    <name evidence="2" type="ORF">SKAU_G00090830</name>
</gene>
<name>A0A9Q1FXH7_SYNKA</name>
<dbReference type="GO" id="GO:0015074">
    <property type="term" value="P:DNA integration"/>
    <property type="evidence" value="ECO:0007669"/>
    <property type="project" value="InterPro"/>
</dbReference>
<dbReference type="InterPro" id="IPR012337">
    <property type="entry name" value="RNaseH-like_sf"/>
</dbReference>
<feature type="domain" description="Integrase catalytic" evidence="1">
    <location>
        <begin position="364"/>
        <end position="498"/>
    </location>
</feature>
<dbReference type="FunFam" id="3.30.420.10:FF:000032">
    <property type="entry name" value="Retrovirus-related Pol polyprotein from transposon 297-like Protein"/>
    <property type="match status" value="2"/>
</dbReference>
<dbReference type="GO" id="GO:0003676">
    <property type="term" value="F:nucleic acid binding"/>
    <property type="evidence" value="ECO:0007669"/>
    <property type="project" value="InterPro"/>
</dbReference>
<dbReference type="AlphaFoldDB" id="A0A9Q1FXH7"/>
<dbReference type="Gene3D" id="3.30.420.10">
    <property type="entry name" value="Ribonuclease H-like superfamily/Ribonuclease H"/>
    <property type="match status" value="2"/>
</dbReference>
<reference evidence="2" key="1">
    <citation type="journal article" date="2023" name="Science">
        <title>Genome structures resolve the early diversification of teleost fishes.</title>
        <authorList>
            <person name="Parey E."/>
            <person name="Louis A."/>
            <person name="Montfort J."/>
            <person name="Bouchez O."/>
            <person name="Roques C."/>
            <person name="Iampietro C."/>
            <person name="Lluch J."/>
            <person name="Castinel A."/>
            <person name="Donnadieu C."/>
            <person name="Desvignes T."/>
            <person name="Floi Bucao C."/>
            <person name="Jouanno E."/>
            <person name="Wen M."/>
            <person name="Mejri S."/>
            <person name="Dirks R."/>
            <person name="Jansen H."/>
            <person name="Henkel C."/>
            <person name="Chen W.J."/>
            <person name="Zahm M."/>
            <person name="Cabau C."/>
            <person name="Klopp C."/>
            <person name="Thompson A.W."/>
            <person name="Robinson-Rechavi M."/>
            <person name="Braasch I."/>
            <person name="Lecointre G."/>
            <person name="Bobe J."/>
            <person name="Postlethwait J.H."/>
            <person name="Berthelot C."/>
            <person name="Roest Crollius H."/>
            <person name="Guiguen Y."/>
        </authorList>
    </citation>
    <scope>NUCLEOTIDE SEQUENCE</scope>
    <source>
        <strain evidence="2">WJC10195</strain>
    </source>
</reference>
<dbReference type="PROSITE" id="PS50994">
    <property type="entry name" value="INTEGRASE"/>
    <property type="match status" value="2"/>
</dbReference>
<dbReference type="EMBL" id="JAINUF010000003">
    <property type="protein sequence ID" value="KAJ8369055.1"/>
    <property type="molecule type" value="Genomic_DNA"/>
</dbReference>
<evidence type="ECO:0000259" key="1">
    <source>
        <dbReference type="PROSITE" id="PS50994"/>
    </source>
</evidence>
<dbReference type="Pfam" id="PF22938">
    <property type="entry name" value="Integrase_p58_C"/>
    <property type="match status" value="2"/>
</dbReference>
<evidence type="ECO:0000313" key="2">
    <source>
        <dbReference type="EMBL" id="KAJ8369055.1"/>
    </source>
</evidence>
<dbReference type="InterPro" id="IPR001584">
    <property type="entry name" value="Integrase_cat-core"/>
</dbReference>